<sequence length="81" mass="9456">MPLRFYLGFNFLMTLFCTSQPYGELLFTEISSPNISEWNEFYYSVFKGLFPSITTLIFVKFALPFNLKGIDFSSLNQSKKE</sequence>
<proteinExistence type="predicted"/>
<evidence type="ECO:0000313" key="2">
    <source>
        <dbReference type="Proteomes" id="UP000239522"/>
    </source>
</evidence>
<dbReference type="AlphaFoldDB" id="A0A2S7KZ73"/>
<dbReference type="EMBL" id="MQUA01000013">
    <property type="protein sequence ID" value="PQB07921.1"/>
    <property type="molecule type" value="Genomic_DNA"/>
</dbReference>
<accession>A0A2S7KZ73</accession>
<evidence type="ECO:0000313" key="1">
    <source>
        <dbReference type="EMBL" id="PQB07921.1"/>
    </source>
</evidence>
<organism evidence="1 2">
    <name type="scientific">Polaribacter filamentus</name>
    <dbReference type="NCBI Taxonomy" id="53483"/>
    <lineage>
        <taxon>Bacteria</taxon>
        <taxon>Pseudomonadati</taxon>
        <taxon>Bacteroidota</taxon>
        <taxon>Flavobacteriia</taxon>
        <taxon>Flavobacteriales</taxon>
        <taxon>Flavobacteriaceae</taxon>
    </lineage>
</organism>
<gene>
    <name evidence="1" type="ORF">BST83_12750</name>
</gene>
<dbReference type="RefSeq" id="WP_240614751.1">
    <property type="nucleotide sequence ID" value="NZ_MQUA01000013.1"/>
</dbReference>
<protein>
    <submittedName>
        <fullName evidence="1">Uncharacterized protein</fullName>
    </submittedName>
</protein>
<reference evidence="1 2" key="1">
    <citation type="submission" date="2016-11" db="EMBL/GenBank/DDBJ databases">
        <title>Trade-off between light-utilization and light-protection in marine flavobacteria.</title>
        <authorList>
            <person name="Kumagai Y."/>
        </authorList>
    </citation>
    <scope>NUCLEOTIDE SEQUENCE [LARGE SCALE GENOMIC DNA]</scope>
    <source>
        <strain evidence="1 2">ATCC 700397</strain>
    </source>
</reference>
<comment type="caution">
    <text evidence="1">The sequence shown here is derived from an EMBL/GenBank/DDBJ whole genome shotgun (WGS) entry which is preliminary data.</text>
</comment>
<name>A0A2S7KZ73_9FLAO</name>
<dbReference type="Proteomes" id="UP000239522">
    <property type="component" value="Unassembled WGS sequence"/>
</dbReference>
<keyword evidence="2" id="KW-1185">Reference proteome</keyword>